<dbReference type="AlphaFoldDB" id="Q5JLU9"/>
<proteinExistence type="predicted"/>
<accession>Q5JLU9</accession>
<protein>
    <submittedName>
        <fullName evidence="1">Uncharacterized protein</fullName>
    </submittedName>
</protein>
<name>Q5JLU9_ORYSJ</name>
<sequence>MGPTAIFLGQPISGKGPLWAAGPPKPLAEGTFYFERRPYLSPLVDFRSIDKLGDEPFGLYRLASHRLDGEPLGLCRLAWGFALGAPFGFSRCLMNLDGFSRLAEDPHDMSPTL</sequence>
<dbReference type="EMBL" id="AP003407">
    <property type="protein sequence ID" value="BAD87558.1"/>
    <property type="molecule type" value="Genomic_DNA"/>
</dbReference>
<reference evidence="1" key="1">
    <citation type="journal article" date="2002" name="Nature">
        <title>The genome sequence and structure of rice chromosome 1.</title>
        <authorList>
            <person name="Sasaki T."/>
            <person name="Matsumoto T."/>
            <person name="Yamamoto K."/>
            <person name="Sakata K."/>
            <person name="Baba T."/>
            <person name="Katayose Y."/>
            <person name="Wu J."/>
            <person name="Niimura Y."/>
            <person name="Cheng Z."/>
            <person name="Nagamura Y."/>
            <person name="Antonio B.A."/>
            <person name="Kanamori H."/>
            <person name="Hosokawa S."/>
            <person name="Masukawa M."/>
            <person name="Arikawa K."/>
            <person name="Chiden Y."/>
            <person name="Hayashi M."/>
            <person name="Okamoto M."/>
            <person name="Ando T."/>
            <person name="Aoki H."/>
            <person name="Arita K."/>
            <person name="Hamada M."/>
            <person name="Harada C."/>
            <person name="Hijishita S."/>
            <person name="Honda M."/>
            <person name="Ichikawa Y."/>
            <person name="Idonuma A."/>
            <person name="Iijima M."/>
            <person name="Ikeda M."/>
            <person name="Ikeno M."/>
            <person name="Itoh S."/>
            <person name="Itoh T."/>
            <person name="Itoh Y."/>
            <person name="Itoh Y."/>
            <person name="Iwabuchi A."/>
            <person name="Kamiya K."/>
            <person name="Karasawa W."/>
            <person name="Katagiri S."/>
            <person name="Kikuta A."/>
            <person name="Kobayashi N."/>
            <person name="Kono I."/>
            <person name="Machita K."/>
            <person name="Maehara T."/>
            <person name="Mizuno H."/>
            <person name="Mizubayashi T."/>
            <person name="Mukai Y."/>
            <person name="Nagasaki H."/>
            <person name="Nakashima M."/>
            <person name="Nakama Y."/>
            <person name="Nakamichi Y."/>
            <person name="Nakamura M."/>
            <person name="Namiki N."/>
            <person name="Negishi M."/>
            <person name="Ohta I."/>
            <person name="Ono N."/>
            <person name="Saji S."/>
            <person name="Sakai K."/>
            <person name="Shibata M."/>
            <person name="Shimokawa T."/>
            <person name="Shomura A."/>
            <person name="Song J."/>
            <person name="Takazaki Y."/>
            <person name="Terasawa K."/>
            <person name="Tsuji K."/>
            <person name="Waki K."/>
            <person name="Yamagata H."/>
            <person name="Yamane H."/>
            <person name="Yoshiki S."/>
            <person name="Yoshihara R."/>
            <person name="Yukawa K."/>
            <person name="Zhong H."/>
            <person name="Iwama H."/>
            <person name="Endo T."/>
            <person name="Ito H."/>
            <person name="Hahn J.H."/>
            <person name="Kim H.I."/>
            <person name="Eun M.Y."/>
            <person name="Yano M."/>
            <person name="Jiang J."/>
            <person name="Gojobori T."/>
        </authorList>
    </citation>
    <scope>NUCLEOTIDE SEQUENCE [LARGE SCALE GENOMIC DNA]</scope>
</reference>
<dbReference type="Proteomes" id="UP000817658">
    <property type="component" value="Chromosome 1"/>
</dbReference>
<organism evidence="1">
    <name type="scientific">Oryza sativa subsp. japonica</name>
    <name type="common">Rice</name>
    <dbReference type="NCBI Taxonomy" id="39947"/>
    <lineage>
        <taxon>Eukaryota</taxon>
        <taxon>Viridiplantae</taxon>
        <taxon>Streptophyta</taxon>
        <taxon>Embryophyta</taxon>
        <taxon>Tracheophyta</taxon>
        <taxon>Spermatophyta</taxon>
        <taxon>Magnoliopsida</taxon>
        <taxon>Liliopsida</taxon>
        <taxon>Poales</taxon>
        <taxon>Poaceae</taxon>
        <taxon>BOP clade</taxon>
        <taxon>Oryzoideae</taxon>
        <taxon>Oryzeae</taxon>
        <taxon>Oryzinae</taxon>
        <taxon>Oryza</taxon>
        <taxon>Oryza sativa</taxon>
    </lineage>
</organism>
<gene>
    <name evidence="1" type="primary">B1078G07.55</name>
</gene>
<evidence type="ECO:0000313" key="1">
    <source>
        <dbReference type="EMBL" id="BAD87558.1"/>
    </source>
</evidence>